<reference evidence="3" key="1">
    <citation type="submission" date="2021-10" db="EMBL/GenBank/DDBJ databases">
        <authorList>
            <person name="Dean J.D."/>
            <person name="Kim M.K."/>
            <person name="Newey C.N."/>
            <person name="Stoker T.S."/>
            <person name="Thompson D.W."/>
            <person name="Grose J.H."/>
        </authorList>
    </citation>
    <scope>NUCLEOTIDE SEQUENCE</scope>
    <source>
        <strain evidence="3">BT178</strain>
    </source>
</reference>
<dbReference type="InterPro" id="IPR039022">
    <property type="entry name" value="KaiB-like"/>
</dbReference>
<dbReference type="Pfam" id="PF07689">
    <property type="entry name" value="KaiB"/>
    <property type="match status" value="1"/>
</dbReference>
<dbReference type="SUPFAM" id="SSF52833">
    <property type="entry name" value="Thioredoxin-like"/>
    <property type="match status" value="1"/>
</dbReference>
<evidence type="ECO:0000259" key="2">
    <source>
        <dbReference type="SMART" id="SM01248"/>
    </source>
</evidence>
<gene>
    <name evidence="3" type="ORF">LGH74_13155</name>
</gene>
<dbReference type="PANTHER" id="PTHR41709">
    <property type="entry name" value="KAIB-LIKE PROTEIN 1"/>
    <property type="match status" value="1"/>
</dbReference>
<sequence>MPLFLVGTSPRSSAALSNLQRLCNTHLLGRSSLTIVELQQHPRAREVSILSIPGLVKKRPGLTGHLDGDLSDAGRAPLAAGG</sequence>
<accession>A0ABS8AU78</accession>
<evidence type="ECO:0000313" key="4">
    <source>
        <dbReference type="Proteomes" id="UP001165296"/>
    </source>
</evidence>
<dbReference type="Proteomes" id="UP001165296">
    <property type="component" value="Unassembled WGS sequence"/>
</dbReference>
<feature type="region of interest" description="Disordered" evidence="1">
    <location>
        <begin position="62"/>
        <end position="82"/>
    </location>
</feature>
<proteinExistence type="predicted"/>
<name>A0ABS8AU78_9BACT</name>
<dbReference type="EMBL" id="JAJADR010000003">
    <property type="protein sequence ID" value="MCB2408931.1"/>
    <property type="molecule type" value="Genomic_DNA"/>
</dbReference>
<keyword evidence="4" id="KW-1185">Reference proteome</keyword>
<dbReference type="InterPro" id="IPR011649">
    <property type="entry name" value="KaiB_domain"/>
</dbReference>
<dbReference type="PANTHER" id="PTHR41709:SF2">
    <property type="entry name" value="CIRCADIAN CLOCK PROTEIN KAIB2"/>
    <property type="match status" value="1"/>
</dbReference>
<dbReference type="RefSeq" id="WP_226176669.1">
    <property type="nucleotide sequence ID" value="NZ_JAJADR010000003.1"/>
</dbReference>
<protein>
    <recommendedName>
        <fullName evidence="2">KaiB domain-containing protein</fullName>
    </recommendedName>
</protein>
<dbReference type="InterPro" id="IPR036249">
    <property type="entry name" value="Thioredoxin-like_sf"/>
</dbReference>
<comment type="caution">
    <text evidence="3">The sequence shown here is derived from an EMBL/GenBank/DDBJ whole genome shotgun (WGS) entry which is preliminary data.</text>
</comment>
<organism evidence="3 4">
    <name type="scientific">Hymenobacter lucidus</name>
    <dbReference type="NCBI Taxonomy" id="2880930"/>
    <lineage>
        <taxon>Bacteria</taxon>
        <taxon>Pseudomonadati</taxon>
        <taxon>Bacteroidota</taxon>
        <taxon>Cytophagia</taxon>
        <taxon>Cytophagales</taxon>
        <taxon>Hymenobacteraceae</taxon>
        <taxon>Hymenobacter</taxon>
    </lineage>
</organism>
<dbReference type="SMART" id="SM01248">
    <property type="entry name" value="KaiB"/>
    <property type="match status" value="1"/>
</dbReference>
<evidence type="ECO:0000313" key="3">
    <source>
        <dbReference type="EMBL" id="MCB2408931.1"/>
    </source>
</evidence>
<evidence type="ECO:0000256" key="1">
    <source>
        <dbReference type="SAM" id="MobiDB-lite"/>
    </source>
</evidence>
<dbReference type="Gene3D" id="3.40.30.10">
    <property type="entry name" value="Glutaredoxin"/>
    <property type="match status" value="1"/>
</dbReference>
<feature type="domain" description="KaiB" evidence="2">
    <location>
        <begin position="2"/>
        <end position="82"/>
    </location>
</feature>